<name>A0A2P2IL59_RHIMU</name>
<accession>A0A2P2IL59</accession>
<organism evidence="2">
    <name type="scientific">Rhizophora mucronata</name>
    <name type="common">Asiatic mangrove</name>
    <dbReference type="NCBI Taxonomy" id="61149"/>
    <lineage>
        <taxon>Eukaryota</taxon>
        <taxon>Viridiplantae</taxon>
        <taxon>Streptophyta</taxon>
        <taxon>Embryophyta</taxon>
        <taxon>Tracheophyta</taxon>
        <taxon>Spermatophyta</taxon>
        <taxon>Magnoliopsida</taxon>
        <taxon>eudicotyledons</taxon>
        <taxon>Gunneridae</taxon>
        <taxon>Pentapetalae</taxon>
        <taxon>rosids</taxon>
        <taxon>fabids</taxon>
        <taxon>Malpighiales</taxon>
        <taxon>Rhizophoraceae</taxon>
        <taxon>Rhizophora</taxon>
    </lineage>
</organism>
<sequence>MSLGLILGREPRSPRRASLPPLPVHGDHTHQALNSNTLSQGSLF</sequence>
<feature type="compositionally biased region" description="Polar residues" evidence="1">
    <location>
        <begin position="31"/>
        <end position="44"/>
    </location>
</feature>
<protein>
    <submittedName>
        <fullName evidence="2">Uncharacterized protein</fullName>
    </submittedName>
</protein>
<dbReference type="AlphaFoldDB" id="A0A2P2IL59"/>
<reference evidence="2" key="1">
    <citation type="submission" date="2018-02" db="EMBL/GenBank/DDBJ databases">
        <title>Rhizophora mucronata_Transcriptome.</title>
        <authorList>
            <person name="Meera S.P."/>
            <person name="Sreeshan A."/>
            <person name="Augustine A."/>
        </authorList>
    </citation>
    <scope>NUCLEOTIDE SEQUENCE</scope>
    <source>
        <tissue evidence="2">Leaf</tissue>
    </source>
</reference>
<dbReference type="EMBL" id="GGEC01001489">
    <property type="protein sequence ID" value="MBW81972.1"/>
    <property type="molecule type" value="Transcribed_RNA"/>
</dbReference>
<proteinExistence type="predicted"/>
<evidence type="ECO:0000256" key="1">
    <source>
        <dbReference type="SAM" id="MobiDB-lite"/>
    </source>
</evidence>
<feature type="region of interest" description="Disordered" evidence="1">
    <location>
        <begin position="1"/>
        <end position="44"/>
    </location>
</feature>
<evidence type="ECO:0000313" key="2">
    <source>
        <dbReference type="EMBL" id="MBW81972.1"/>
    </source>
</evidence>